<evidence type="ECO:0000256" key="4">
    <source>
        <dbReference type="ARBA" id="ARBA00023235"/>
    </source>
</evidence>
<dbReference type="GO" id="GO:0003755">
    <property type="term" value="F:peptidyl-prolyl cis-trans isomerase activity"/>
    <property type="evidence" value="ECO:0007669"/>
    <property type="project" value="UniProtKB-KW"/>
</dbReference>
<comment type="catalytic activity">
    <reaction evidence="1">
        <text>[protein]-peptidylproline (omega=180) = [protein]-peptidylproline (omega=0)</text>
        <dbReference type="Rhea" id="RHEA:16237"/>
        <dbReference type="Rhea" id="RHEA-COMP:10747"/>
        <dbReference type="Rhea" id="RHEA-COMP:10748"/>
        <dbReference type="ChEBI" id="CHEBI:83833"/>
        <dbReference type="ChEBI" id="CHEBI:83834"/>
        <dbReference type="EC" id="5.2.1.8"/>
    </reaction>
</comment>
<feature type="domain" description="PPIase FKBP-type" evidence="5">
    <location>
        <begin position="144"/>
        <end position="230"/>
    </location>
</feature>
<dbReference type="Pfam" id="PF00254">
    <property type="entry name" value="FKBP_C"/>
    <property type="match status" value="1"/>
</dbReference>
<gene>
    <name evidence="6" type="ORF">MGWOODY_XGa1891</name>
</gene>
<dbReference type="FunFam" id="3.10.50.40:FF:000006">
    <property type="entry name" value="Peptidyl-prolyl cis-trans isomerase"/>
    <property type="match status" value="1"/>
</dbReference>
<name>A0A160TVT6_9ZZZZ</name>
<protein>
    <recommendedName>
        <fullName evidence="2">peptidylprolyl isomerase</fullName>
        <ecNumber evidence="2">5.2.1.8</ecNumber>
    </recommendedName>
</protein>
<sequence length="230" mass="24554">MNRIVVGCVIGIGLMIPASVIAAETPLDSDEQKYSYALGYQIGSQIQRQLVAEGVELDVDAFARGIADVLSGQALALSQEEIMKAIETKGEQEAGKMKELADSNELSGEAFRAEYGKQETVLRTDSGILYRALTTGSGTKPGPNDTVVVHYRGTLPDGQEFDSSYKRGQPATFSLGGIIAGWKEVLQLMSEGAKWEVVIPPELGYGSVGAGGLIGPNQTLVFEIELIEVK</sequence>
<dbReference type="GO" id="GO:0006457">
    <property type="term" value="P:protein folding"/>
    <property type="evidence" value="ECO:0007669"/>
    <property type="project" value="InterPro"/>
</dbReference>
<organism evidence="6">
    <name type="scientific">hydrothermal vent metagenome</name>
    <dbReference type="NCBI Taxonomy" id="652676"/>
    <lineage>
        <taxon>unclassified sequences</taxon>
        <taxon>metagenomes</taxon>
        <taxon>ecological metagenomes</taxon>
    </lineage>
</organism>
<dbReference type="Gene3D" id="1.10.287.460">
    <property type="entry name" value="Peptidyl-prolyl cis-trans isomerase, FKBP-type, N-terminal domain"/>
    <property type="match status" value="1"/>
</dbReference>
<proteinExistence type="predicted"/>
<dbReference type="PROSITE" id="PS50059">
    <property type="entry name" value="FKBP_PPIASE"/>
    <property type="match status" value="1"/>
</dbReference>
<dbReference type="AlphaFoldDB" id="A0A160TVT6"/>
<dbReference type="PANTHER" id="PTHR43811">
    <property type="entry name" value="FKBP-TYPE PEPTIDYL-PROLYL CIS-TRANS ISOMERASE FKPA"/>
    <property type="match status" value="1"/>
</dbReference>
<dbReference type="Pfam" id="PF01346">
    <property type="entry name" value="FKBP_N"/>
    <property type="match status" value="1"/>
</dbReference>
<dbReference type="SUPFAM" id="SSF54534">
    <property type="entry name" value="FKBP-like"/>
    <property type="match status" value="1"/>
</dbReference>
<dbReference type="InterPro" id="IPR046357">
    <property type="entry name" value="PPIase_dom_sf"/>
</dbReference>
<dbReference type="InterPro" id="IPR001179">
    <property type="entry name" value="PPIase_FKBP_dom"/>
</dbReference>
<dbReference type="EC" id="5.2.1.8" evidence="2"/>
<reference evidence="6" key="1">
    <citation type="submission" date="2015-10" db="EMBL/GenBank/DDBJ databases">
        <authorList>
            <person name="Gilbert D.G."/>
        </authorList>
    </citation>
    <scope>NUCLEOTIDE SEQUENCE</scope>
</reference>
<keyword evidence="4 6" id="KW-0413">Isomerase</keyword>
<dbReference type="EMBL" id="CZRL01000106">
    <property type="protein sequence ID" value="CUS54901.1"/>
    <property type="molecule type" value="Genomic_DNA"/>
</dbReference>
<dbReference type="InterPro" id="IPR036944">
    <property type="entry name" value="PPIase_FKBP_N_sf"/>
</dbReference>
<keyword evidence="3" id="KW-0697">Rotamase</keyword>
<dbReference type="PANTHER" id="PTHR43811:SF19">
    <property type="entry name" value="39 KDA FK506-BINDING NUCLEAR PROTEIN"/>
    <property type="match status" value="1"/>
</dbReference>
<accession>A0A160TVT6</accession>
<evidence type="ECO:0000313" key="6">
    <source>
        <dbReference type="EMBL" id="CUS54901.1"/>
    </source>
</evidence>
<dbReference type="InterPro" id="IPR000774">
    <property type="entry name" value="PPIase_FKBP_N"/>
</dbReference>
<evidence type="ECO:0000259" key="5">
    <source>
        <dbReference type="PROSITE" id="PS50059"/>
    </source>
</evidence>
<dbReference type="Gene3D" id="3.10.50.40">
    <property type="match status" value="1"/>
</dbReference>
<evidence type="ECO:0000256" key="3">
    <source>
        <dbReference type="ARBA" id="ARBA00023110"/>
    </source>
</evidence>
<evidence type="ECO:0000256" key="2">
    <source>
        <dbReference type="ARBA" id="ARBA00013194"/>
    </source>
</evidence>
<evidence type="ECO:0000256" key="1">
    <source>
        <dbReference type="ARBA" id="ARBA00000971"/>
    </source>
</evidence>